<dbReference type="EMBL" id="LAZR01023110">
    <property type="protein sequence ID" value="KKL79635.1"/>
    <property type="molecule type" value="Genomic_DNA"/>
</dbReference>
<feature type="domain" description="Radical SAM core" evidence="6">
    <location>
        <begin position="38"/>
        <end position="252"/>
    </location>
</feature>
<dbReference type="Gene3D" id="3.20.20.70">
    <property type="entry name" value="Aldolase class I"/>
    <property type="match status" value="1"/>
</dbReference>
<dbReference type="GO" id="GO:0046872">
    <property type="term" value="F:metal ion binding"/>
    <property type="evidence" value="ECO:0007669"/>
    <property type="project" value="UniProtKB-KW"/>
</dbReference>
<dbReference type="PROSITE" id="PS51918">
    <property type="entry name" value="RADICAL_SAM"/>
    <property type="match status" value="1"/>
</dbReference>
<sequence length="316" mass="36452">MKSKYCLGSSKENLSNSESTKDSYGYSRFPETIERIEYGRFRNIYLYITEKCQLRCGHCYMGNRLKNNTSMPTEKVFSTLQLWRKMGGSKLSILGGEPTMHEDFVDICRYAKHLGYEKVILNTNGLRNTIQQLSQMESNEFSYIQVSLDGGSSFSHNKIRGSGTFNITWSTIEYLINRGFDTRVICTVNKKNRGDCLDLIERCEKAGVSLLKFHVFSTIGNGQGNTEWGMTPKEWINFYEELEDRKKHYNISIWYQPSYATSETIIKFIREGYKGCIGRTLDRISVFPDGKAYVCSYLFDTEFNMFNTGNGKILLN</sequence>
<keyword evidence="4" id="KW-0411">Iron-sulfur</keyword>
<evidence type="ECO:0000256" key="5">
    <source>
        <dbReference type="SAM" id="MobiDB-lite"/>
    </source>
</evidence>
<gene>
    <name evidence="7" type="ORF">LCGC14_2012860</name>
</gene>
<comment type="caution">
    <text evidence="7">The sequence shown here is derived from an EMBL/GenBank/DDBJ whole genome shotgun (WGS) entry which is preliminary data.</text>
</comment>
<dbReference type="GO" id="GO:0003824">
    <property type="term" value="F:catalytic activity"/>
    <property type="evidence" value="ECO:0007669"/>
    <property type="project" value="InterPro"/>
</dbReference>
<dbReference type="InterPro" id="IPR013785">
    <property type="entry name" value="Aldolase_TIM"/>
</dbReference>
<feature type="non-terminal residue" evidence="7">
    <location>
        <position position="316"/>
    </location>
</feature>
<dbReference type="InterPro" id="IPR050377">
    <property type="entry name" value="Radical_SAM_PqqE_MftC-like"/>
</dbReference>
<keyword evidence="3" id="KW-0408">Iron</keyword>
<accession>A0A0F9HD87</accession>
<dbReference type="CDD" id="cd01335">
    <property type="entry name" value="Radical_SAM"/>
    <property type="match status" value="1"/>
</dbReference>
<dbReference type="SFLD" id="SFLDS00029">
    <property type="entry name" value="Radical_SAM"/>
    <property type="match status" value="1"/>
</dbReference>
<dbReference type="PANTHER" id="PTHR11228:SF7">
    <property type="entry name" value="PQQA PEPTIDE CYCLASE"/>
    <property type="match status" value="1"/>
</dbReference>
<dbReference type="SFLD" id="SFLDG01067">
    <property type="entry name" value="SPASM/twitch_domain_containing"/>
    <property type="match status" value="1"/>
</dbReference>
<evidence type="ECO:0000256" key="1">
    <source>
        <dbReference type="ARBA" id="ARBA00022691"/>
    </source>
</evidence>
<dbReference type="InterPro" id="IPR006638">
    <property type="entry name" value="Elp3/MiaA/NifB-like_rSAM"/>
</dbReference>
<dbReference type="SMART" id="SM00729">
    <property type="entry name" value="Elp3"/>
    <property type="match status" value="1"/>
</dbReference>
<organism evidence="7">
    <name type="scientific">marine sediment metagenome</name>
    <dbReference type="NCBI Taxonomy" id="412755"/>
    <lineage>
        <taxon>unclassified sequences</taxon>
        <taxon>metagenomes</taxon>
        <taxon>ecological metagenomes</taxon>
    </lineage>
</organism>
<feature type="region of interest" description="Disordered" evidence="5">
    <location>
        <begin position="1"/>
        <end position="23"/>
    </location>
</feature>
<protein>
    <recommendedName>
        <fullName evidence="6">Radical SAM core domain-containing protein</fullName>
    </recommendedName>
</protein>
<dbReference type="SUPFAM" id="SSF102114">
    <property type="entry name" value="Radical SAM enzymes"/>
    <property type="match status" value="1"/>
</dbReference>
<dbReference type="AlphaFoldDB" id="A0A0F9HD87"/>
<dbReference type="PANTHER" id="PTHR11228">
    <property type="entry name" value="RADICAL SAM DOMAIN PROTEIN"/>
    <property type="match status" value="1"/>
</dbReference>
<keyword evidence="2" id="KW-0479">Metal-binding</keyword>
<evidence type="ECO:0000256" key="4">
    <source>
        <dbReference type="ARBA" id="ARBA00023014"/>
    </source>
</evidence>
<evidence type="ECO:0000256" key="3">
    <source>
        <dbReference type="ARBA" id="ARBA00023004"/>
    </source>
</evidence>
<evidence type="ECO:0000313" key="7">
    <source>
        <dbReference type="EMBL" id="KKL79635.1"/>
    </source>
</evidence>
<dbReference type="InterPro" id="IPR058240">
    <property type="entry name" value="rSAM_sf"/>
</dbReference>
<dbReference type="Pfam" id="PF04055">
    <property type="entry name" value="Radical_SAM"/>
    <property type="match status" value="1"/>
</dbReference>
<keyword evidence="1" id="KW-0949">S-adenosyl-L-methionine</keyword>
<reference evidence="7" key="1">
    <citation type="journal article" date="2015" name="Nature">
        <title>Complex archaea that bridge the gap between prokaryotes and eukaryotes.</title>
        <authorList>
            <person name="Spang A."/>
            <person name="Saw J.H."/>
            <person name="Jorgensen S.L."/>
            <person name="Zaremba-Niedzwiedzka K."/>
            <person name="Martijn J."/>
            <person name="Lind A.E."/>
            <person name="van Eijk R."/>
            <person name="Schleper C."/>
            <person name="Guy L."/>
            <person name="Ettema T.J."/>
        </authorList>
    </citation>
    <scope>NUCLEOTIDE SEQUENCE</scope>
</reference>
<evidence type="ECO:0000256" key="2">
    <source>
        <dbReference type="ARBA" id="ARBA00022723"/>
    </source>
</evidence>
<dbReference type="InterPro" id="IPR007197">
    <property type="entry name" value="rSAM"/>
</dbReference>
<dbReference type="SFLD" id="SFLDG01386">
    <property type="entry name" value="main_SPASM_domain-containing"/>
    <property type="match status" value="1"/>
</dbReference>
<name>A0A0F9HD87_9ZZZZ</name>
<dbReference type="GO" id="GO:0051536">
    <property type="term" value="F:iron-sulfur cluster binding"/>
    <property type="evidence" value="ECO:0007669"/>
    <property type="project" value="UniProtKB-KW"/>
</dbReference>
<evidence type="ECO:0000259" key="6">
    <source>
        <dbReference type="PROSITE" id="PS51918"/>
    </source>
</evidence>
<proteinExistence type="predicted"/>